<accession>A0A1W1V797</accession>
<dbReference type="SUPFAM" id="SSF53187">
    <property type="entry name" value="Zn-dependent exopeptidases"/>
    <property type="match status" value="1"/>
</dbReference>
<dbReference type="STRING" id="656914.SAMN00017405_0592"/>
<dbReference type="GO" id="GO:0009253">
    <property type="term" value="P:peptidoglycan catabolic process"/>
    <property type="evidence" value="ECO:0007669"/>
    <property type="project" value="InterPro"/>
</dbReference>
<proteinExistence type="predicted"/>
<evidence type="ECO:0000259" key="3">
    <source>
        <dbReference type="SMART" id="SM00646"/>
    </source>
</evidence>
<evidence type="ECO:0000313" key="4">
    <source>
        <dbReference type="EMBL" id="SMB89299.1"/>
    </source>
</evidence>
<keyword evidence="5" id="KW-1185">Reference proteome</keyword>
<dbReference type="OrthoDB" id="9772024at2"/>
<dbReference type="InterPro" id="IPR050695">
    <property type="entry name" value="N-acetylmuramoyl_amidase_3"/>
</dbReference>
<gene>
    <name evidence="4" type="ORF">SAMN00017405_0592</name>
</gene>
<dbReference type="PANTHER" id="PTHR30404:SF0">
    <property type="entry name" value="N-ACETYLMURAMOYL-L-ALANINE AMIDASE AMIC"/>
    <property type="match status" value="1"/>
</dbReference>
<organism evidence="4 5">
    <name type="scientific">Desulfonispora thiosulfatigenes DSM 11270</name>
    <dbReference type="NCBI Taxonomy" id="656914"/>
    <lineage>
        <taxon>Bacteria</taxon>
        <taxon>Bacillati</taxon>
        <taxon>Bacillota</taxon>
        <taxon>Clostridia</taxon>
        <taxon>Eubacteriales</taxon>
        <taxon>Peptococcaceae</taxon>
        <taxon>Desulfonispora</taxon>
    </lineage>
</organism>
<dbReference type="PANTHER" id="PTHR30404">
    <property type="entry name" value="N-ACETYLMURAMOYL-L-ALANINE AMIDASE"/>
    <property type="match status" value="1"/>
</dbReference>
<dbReference type="GO" id="GO:0008745">
    <property type="term" value="F:N-acetylmuramoyl-L-alanine amidase activity"/>
    <property type="evidence" value="ECO:0007669"/>
    <property type="project" value="InterPro"/>
</dbReference>
<keyword evidence="1" id="KW-0378">Hydrolase</keyword>
<evidence type="ECO:0000256" key="1">
    <source>
        <dbReference type="ARBA" id="ARBA00022801"/>
    </source>
</evidence>
<keyword evidence="2" id="KW-0472">Membrane</keyword>
<feature type="domain" description="MurNAc-LAA" evidence="3">
    <location>
        <begin position="119"/>
        <end position="237"/>
    </location>
</feature>
<dbReference type="InterPro" id="IPR002508">
    <property type="entry name" value="MurNAc-LAA_cat"/>
</dbReference>
<dbReference type="AlphaFoldDB" id="A0A1W1V797"/>
<dbReference type="Pfam" id="PF01520">
    <property type="entry name" value="Amidase_3"/>
    <property type="match status" value="1"/>
</dbReference>
<sequence length="243" mass="27471">MRRSFFIVINLNLRLLLTFSIFLILIMFLGFSNPALRAFSNDARDTLIVIDPGHGGIDGGAVHGTEMEKNINLDFSLKLYEELKDDKFNVVMTRDSDVSLEDKSEITASRYLMDLNGRKSIINNSNAKVFVSIHSDAQPLNLDKRGVTIFYYPTSVESKNVAEEIAQNIDEVVYKKMLKNPELKSTVIPRNLYVLRESSVPGVLIEVGFLTNAEDKKLLVDSKYQEKMALAIKKGLIEYLKTN</sequence>
<protein>
    <submittedName>
        <fullName evidence="4">N-acetylmuramoyl-L-alanine amidase</fullName>
    </submittedName>
</protein>
<feature type="transmembrane region" description="Helical" evidence="2">
    <location>
        <begin position="12"/>
        <end position="31"/>
    </location>
</feature>
<keyword evidence="2" id="KW-0812">Transmembrane</keyword>
<dbReference type="SMART" id="SM00646">
    <property type="entry name" value="Ami_3"/>
    <property type="match status" value="1"/>
</dbReference>
<evidence type="ECO:0000313" key="5">
    <source>
        <dbReference type="Proteomes" id="UP000192731"/>
    </source>
</evidence>
<keyword evidence="2" id="KW-1133">Transmembrane helix</keyword>
<dbReference type="EMBL" id="FWWT01000016">
    <property type="protein sequence ID" value="SMB89299.1"/>
    <property type="molecule type" value="Genomic_DNA"/>
</dbReference>
<dbReference type="GO" id="GO:0030288">
    <property type="term" value="C:outer membrane-bounded periplasmic space"/>
    <property type="evidence" value="ECO:0007669"/>
    <property type="project" value="TreeGrafter"/>
</dbReference>
<dbReference type="Proteomes" id="UP000192731">
    <property type="component" value="Unassembled WGS sequence"/>
</dbReference>
<dbReference type="CDD" id="cd02696">
    <property type="entry name" value="MurNAc-LAA"/>
    <property type="match status" value="1"/>
</dbReference>
<evidence type="ECO:0000256" key="2">
    <source>
        <dbReference type="SAM" id="Phobius"/>
    </source>
</evidence>
<name>A0A1W1V797_DESTI</name>
<reference evidence="4 5" key="1">
    <citation type="submission" date="2017-04" db="EMBL/GenBank/DDBJ databases">
        <authorList>
            <person name="Afonso C.L."/>
            <person name="Miller P.J."/>
            <person name="Scott M.A."/>
            <person name="Spackman E."/>
            <person name="Goraichik I."/>
            <person name="Dimitrov K.M."/>
            <person name="Suarez D.L."/>
            <person name="Swayne D.E."/>
        </authorList>
    </citation>
    <scope>NUCLEOTIDE SEQUENCE [LARGE SCALE GENOMIC DNA]</scope>
    <source>
        <strain evidence="4 5">DSM 11270</strain>
    </source>
</reference>
<dbReference type="Gene3D" id="3.40.630.40">
    <property type="entry name" value="Zn-dependent exopeptidases"/>
    <property type="match status" value="1"/>
</dbReference>
<dbReference type="RefSeq" id="WP_084052977.1">
    <property type="nucleotide sequence ID" value="NZ_FWWT01000016.1"/>
</dbReference>